<dbReference type="RefSeq" id="WP_137616928.1">
    <property type="nucleotide sequence ID" value="NZ_BJDI01000014.1"/>
</dbReference>
<feature type="transmembrane region" description="Helical" evidence="1">
    <location>
        <begin position="236"/>
        <end position="258"/>
    </location>
</feature>
<feature type="transmembrane region" description="Helical" evidence="1">
    <location>
        <begin position="100"/>
        <end position="131"/>
    </location>
</feature>
<reference evidence="3" key="1">
    <citation type="journal article" date="2019" name="Int. J. Syst. Evol. Microbiol.">
        <title>The Global Catalogue of Microorganisms (GCM) 10K type strain sequencing project: providing services to taxonomists for standard genome sequencing and annotation.</title>
        <authorList>
            <consortium name="The Broad Institute Genomics Platform"/>
            <consortium name="The Broad Institute Genome Sequencing Center for Infectious Disease"/>
            <person name="Wu L."/>
            <person name="Ma J."/>
        </authorList>
    </citation>
    <scope>NUCLEOTIDE SEQUENCE [LARGE SCALE GENOMIC DNA]</scope>
    <source>
        <strain evidence="3">CCM 8930</strain>
    </source>
</reference>
<dbReference type="Proteomes" id="UP001596171">
    <property type="component" value="Unassembled WGS sequence"/>
</dbReference>
<name>A0ABW1SHF8_9LACO</name>
<keyword evidence="1" id="KW-0472">Membrane</keyword>
<evidence type="ECO:0000256" key="1">
    <source>
        <dbReference type="SAM" id="Phobius"/>
    </source>
</evidence>
<proteinExistence type="predicted"/>
<accession>A0ABW1SHF8</accession>
<organism evidence="2 3">
    <name type="scientific">Lactiplantibacillus nangangensis</name>
    <dbReference type="NCBI Taxonomy" id="2559917"/>
    <lineage>
        <taxon>Bacteria</taxon>
        <taxon>Bacillati</taxon>
        <taxon>Bacillota</taxon>
        <taxon>Bacilli</taxon>
        <taxon>Lactobacillales</taxon>
        <taxon>Lactobacillaceae</taxon>
        <taxon>Lactiplantibacillus</taxon>
    </lineage>
</organism>
<keyword evidence="1" id="KW-0812">Transmembrane</keyword>
<gene>
    <name evidence="2" type="ORF">ACFP1L_03695</name>
</gene>
<evidence type="ECO:0008006" key="4">
    <source>
        <dbReference type="Google" id="ProtNLM"/>
    </source>
</evidence>
<dbReference type="EMBL" id="JBHSSE010000008">
    <property type="protein sequence ID" value="MFC6201000.1"/>
    <property type="molecule type" value="Genomic_DNA"/>
</dbReference>
<keyword evidence="1" id="KW-1133">Transmembrane helix</keyword>
<protein>
    <recommendedName>
        <fullName evidence="4">ABC transporter permease</fullName>
    </recommendedName>
</protein>
<keyword evidence="3" id="KW-1185">Reference proteome</keyword>
<evidence type="ECO:0000313" key="3">
    <source>
        <dbReference type="Proteomes" id="UP001596171"/>
    </source>
</evidence>
<sequence>MINLWHRFNKQALLFSVMLALVLPMIQLYQRLRSHLGQKNIFLDSPFTLWMGVDGFNFAAVTYYLVIPLLAALPAATLLKKDAENGYLMQLRLKGVLAKVVATYYAWSFILGGLIVALPLLLNISFFALFYPSIVPDNLLNQNILVIHANTFGVGLYYQHPWVHSLLNISLVLLWGGLFATFITAMSLHLKNRFLALSTGLLLQLGLLLIQELHFFSGSFAPMDFLKQSATSNTSFVGMIILTLVMIGLIGVLTRIGARKLADL</sequence>
<feature type="transmembrane region" description="Helical" evidence="1">
    <location>
        <begin position="12"/>
        <end position="30"/>
    </location>
</feature>
<feature type="transmembrane region" description="Helical" evidence="1">
    <location>
        <begin position="56"/>
        <end position="79"/>
    </location>
</feature>
<feature type="transmembrane region" description="Helical" evidence="1">
    <location>
        <begin position="162"/>
        <end position="182"/>
    </location>
</feature>
<evidence type="ECO:0000313" key="2">
    <source>
        <dbReference type="EMBL" id="MFC6201000.1"/>
    </source>
</evidence>
<comment type="caution">
    <text evidence="2">The sequence shown here is derived from an EMBL/GenBank/DDBJ whole genome shotgun (WGS) entry which is preliminary data.</text>
</comment>
<feature type="transmembrane region" description="Helical" evidence="1">
    <location>
        <begin position="194"/>
        <end position="216"/>
    </location>
</feature>